<keyword evidence="3" id="KW-1185">Reference proteome</keyword>
<proteinExistence type="predicted"/>
<organism evidence="2 3">
    <name type="scientific">Basidiobolus meristosporus CBS 931.73</name>
    <dbReference type="NCBI Taxonomy" id="1314790"/>
    <lineage>
        <taxon>Eukaryota</taxon>
        <taxon>Fungi</taxon>
        <taxon>Fungi incertae sedis</taxon>
        <taxon>Zoopagomycota</taxon>
        <taxon>Entomophthoromycotina</taxon>
        <taxon>Basidiobolomycetes</taxon>
        <taxon>Basidiobolales</taxon>
        <taxon>Basidiobolaceae</taxon>
        <taxon>Basidiobolus</taxon>
    </lineage>
</organism>
<protein>
    <submittedName>
        <fullName evidence="2">Uncharacterized protein</fullName>
    </submittedName>
</protein>
<accession>A0A1Y1YEZ1</accession>
<dbReference type="EMBL" id="MCFE01000152">
    <property type="protein sequence ID" value="ORX96518.1"/>
    <property type="molecule type" value="Genomic_DNA"/>
</dbReference>
<dbReference type="AlphaFoldDB" id="A0A1Y1YEZ1"/>
<feature type="region of interest" description="Disordered" evidence="1">
    <location>
        <begin position="1"/>
        <end position="46"/>
    </location>
</feature>
<evidence type="ECO:0000313" key="2">
    <source>
        <dbReference type="EMBL" id="ORX96518.1"/>
    </source>
</evidence>
<gene>
    <name evidence="2" type="ORF">K493DRAFT_370883</name>
</gene>
<feature type="region of interest" description="Disordered" evidence="1">
    <location>
        <begin position="61"/>
        <end position="115"/>
    </location>
</feature>
<sequence>MSNSNNPSHIPGSFPESTKNHGSAATVTTGGPATPSQVGMSDRVANQVLDNNQQSDITAAQRLSSQAPGEPIGSGPASTVTTHGHSHHIGQFFHWGHPHTHTSEPVPQAHTPEPVPQDLRSVTHLDTPHTSHPERFQQDMRGLYDDPEDRLGNGIVEQDVLAVNGRRTPTSLPQDMRSVLPQNETAE</sequence>
<dbReference type="Proteomes" id="UP000193498">
    <property type="component" value="Unassembled WGS sequence"/>
</dbReference>
<feature type="compositionally biased region" description="Low complexity" evidence="1">
    <location>
        <begin position="22"/>
        <end position="36"/>
    </location>
</feature>
<name>A0A1Y1YEZ1_9FUNG</name>
<evidence type="ECO:0000256" key="1">
    <source>
        <dbReference type="SAM" id="MobiDB-lite"/>
    </source>
</evidence>
<feature type="region of interest" description="Disordered" evidence="1">
    <location>
        <begin position="143"/>
        <end position="187"/>
    </location>
</feature>
<reference evidence="2 3" key="1">
    <citation type="submission" date="2016-07" db="EMBL/GenBank/DDBJ databases">
        <title>Pervasive Adenine N6-methylation of Active Genes in Fungi.</title>
        <authorList>
            <consortium name="DOE Joint Genome Institute"/>
            <person name="Mondo S.J."/>
            <person name="Dannebaum R.O."/>
            <person name="Kuo R.C."/>
            <person name="Labutti K."/>
            <person name="Haridas S."/>
            <person name="Kuo A."/>
            <person name="Salamov A."/>
            <person name="Ahrendt S.R."/>
            <person name="Lipzen A."/>
            <person name="Sullivan W."/>
            <person name="Andreopoulos W.B."/>
            <person name="Clum A."/>
            <person name="Lindquist E."/>
            <person name="Daum C."/>
            <person name="Ramamoorthy G.K."/>
            <person name="Gryganskyi A."/>
            <person name="Culley D."/>
            <person name="Magnuson J.K."/>
            <person name="James T.Y."/>
            <person name="O'Malley M.A."/>
            <person name="Stajich J.E."/>
            <person name="Spatafora J.W."/>
            <person name="Visel A."/>
            <person name="Grigoriev I.V."/>
        </authorList>
    </citation>
    <scope>NUCLEOTIDE SEQUENCE [LARGE SCALE GENOMIC DNA]</scope>
    <source>
        <strain evidence="2 3">CBS 931.73</strain>
    </source>
</reference>
<comment type="caution">
    <text evidence="2">The sequence shown here is derived from an EMBL/GenBank/DDBJ whole genome shotgun (WGS) entry which is preliminary data.</text>
</comment>
<evidence type="ECO:0000313" key="3">
    <source>
        <dbReference type="Proteomes" id="UP000193498"/>
    </source>
</evidence>
<dbReference type="InParanoid" id="A0A1Y1YEZ1"/>